<sequence length="462" mass="54369">MPQYPDNANVRLNVAAVLREEKVFRKKQEEEAKILKQYEQDLRDSSEFEDWKQKGREKDEEDLRQKIEKTKEEIAQLSLEAQKAKILNVAKNQLAAAELQGDIASKLHEKREADEEEKERLMRQAEELNIETKNAVDEAKRLLAEKKKENAEQMAAEKAQRAKEVAEQKAIEDAKRREIILQIKALERIPQTEGRYQQFDPTTTPGYGLMDEMSLIELRDRLVMLQERELREREERRKGILAQKAEKDEEMAARVDFIAKLRQKSNIEAKGRRDKEAQLAEERRQRELKKHNDNAEKMHSKLTSKKDDKIKELERLESEARAIRERNKLLADDKSAQEMRQFSQLQKGAERAAKNRIDQKRMQEAKDKEVRSRIDRDRRQENERKEIQLDSDVHTMKSKLASEKARLEALRQQQFNDLHIKAAVDRAMARLSKIEADERNPQVAIEHILQEDSAYMDESEFI</sequence>
<organism evidence="2 3">
    <name type="scientific">Streblomastix strix</name>
    <dbReference type="NCBI Taxonomy" id="222440"/>
    <lineage>
        <taxon>Eukaryota</taxon>
        <taxon>Metamonada</taxon>
        <taxon>Preaxostyla</taxon>
        <taxon>Oxymonadida</taxon>
        <taxon>Streblomastigidae</taxon>
        <taxon>Streblomastix</taxon>
    </lineage>
</organism>
<accession>A0A5J4WNV7</accession>
<feature type="region of interest" description="Disordered" evidence="1">
    <location>
        <begin position="334"/>
        <end position="386"/>
    </location>
</feature>
<name>A0A5J4WNV7_9EUKA</name>
<dbReference type="PANTHER" id="PTHR34649:SF1">
    <property type="entry name" value="CILIA- AND FLAGELLA-ASSOCIATED PROTEIN 99"/>
    <property type="match status" value="1"/>
</dbReference>
<evidence type="ECO:0000256" key="1">
    <source>
        <dbReference type="SAM" id="MobiDB-lite"/>
    </source>
</evidence>
<dbReference type="Proteomes" id="UP000324800">
    <property type="component" value="Unassembled WGS sequence"/>
</dbReference>
<comment type="caution">
    <text evidence="2">The sequence shown here is derived from an EMBL/GenBank/DDBJ whole genome shotgun (WGS) entry which is preliminary data.</text>
</comment>
<dbReference type="InterPro" id="IPR039341">
    <property type="entry name" value="CFAP99"/>
</dbReference>
<protein>
    <submittedName>
        <fullName evidence="2">Putative myosin heavy</fullName>
    </submittedName>
</protein>
<proteinExistence type="predicted"/>
<dbReference type="OrthoDB" id="10262255at2759"/>
<evidence type="ECO:0000313" key="3">
    <source>
        <dbReference type="Proteomes" id="UP000324800"/>
    </source>
</evidence>
<gene>
    <name evidence="2" type="ORF">EZS28_008588</name>
</gene>
<feature type="region of interest" description="Disordered" evidence="1">
    <location>
        <begin position="268"/>
        <end position="310"/>
    </location>
</feature>
<evidence type="ECO:0000313" key="2">
    <source>
        <dbReference type="EMBL" id="KAA6395889.1"/>
    </source>
</evidence>
<feature type="compositionally biased region" description="Basic and acidic residues" evidence="1">
    <location>
        <begin position="348"/>
        <end position="386"/>
    </location>
</feature>
<dbReference type="EMBL" id="SNRW01001569">
    <property type="protein sequence ID" value="KAA6395889.1"/>
    <property type="molecule type" value="Genomic_DNA"/>
</dbReference>
<dbReference type="PANTHER" id="PTHR34649">
    <property type="entry name" value="CILIA- AND FLAGELLA-ASSOCIATED PROTEIN 99"/>
    <property type="match status" value="1"/>
</dbReference>
<feature type="region of interest" description="Disordered" evidence="1">
    <location>
        <begin position="43"/>
        <end position="62"/>
    </location>
</feature>
<reference evidence="2 3" key="1">
    <citation type="submission" date="2019-03" db="EMBL/GenBank/DDBJ databases">
        <title>Single cell metagenomics reveals metabolic interactions within the superorganism composed of flagellate Streblomastix strix and complex community of Bacteroidetes bacteria on its surface.</title>
        <authorList>
            <person name="Treitli S.C."/>
            <person name="Kolisko M."/>
            <person name="Husnik F."/>
            <person name="Keeling P."/>
            <person name="Hampl V."/>
        </authorList>
    </citation>
    <scope>NUCLEOTIDE SEQUENCE [LARGE SCALE GENOMIC DNA]</scope>
    <source>
        <strain evidence="2">ST1C</strain>
    </source>
</reference>
<dbReference type="AlphaFoldDB" id="A0A5J4WNV7"/>